<keyword evidence="8 10" id="KW-0472">Membrane</keyword>
<dbReference type="Proteomes" id="UP000231292">
    <property type="component" value="Unassembled WGS sequence"/>
</dbReference>
<accession>A0A2G9YK08</accession>
<feature type="transmembrane region" description="Helical" evidence="10">
    <location>
        <begin position="375"/>
        <end position="396"/>
    </location>
</feature>
<protein>
    <submittedName>
        <fullName evidence="12">Pilus assembly protein PilC</fullName>
    </submittedName>
</protein>
<evidence type="ECO:0000313" key="12">
    <source>
        <dbReference type="EMBL" id="PIP19577.1"/>
    </source>
</evidence>
<dbReference type="AlphaFoldDB" id="A0A2G9YK08"/>
<dbReference type="PROSITE" id="PS00874">
    <property type="entry name" value="T2SP_F"/>
    <property type="match status" value="1"/>
</dbReference>
<dbReference type="GO" id="GO:0015628">
    <property type="term" value="P:protein secretion by the type II secretion system"/>
    <property type="evidence" value="ECO:0007669"/>
    <property type="project" value="TreeGrafter"/>
</dbReference>
<dbReference type="Pfam" id="PF00482">
    <property type="entry name" value="T2SSF"/>
    <property type="match status" value="2"/>
</dbReference>
<evidence type="ECO:0000256" key="3">
    <source>
        <dbReference type="ARBA" id="ARBA00022448"/>
    </source>
</evidence>
<evidence type="ECO:0000256" key="9">
    <source>
        <dbReference type="RuleBase" id="RU003923"/>
    </source>
</evidence>
<dbReference type="PRINTS" id="PR00812">
    <property type="entry name" value="BCTERIALGSPF"/>
</dbReference>
<evidence type="ECO:0000313" key="13">
    <source>
        <dbReference type="Proteomes" id="UP000231292"/>
    </source>
</evidence>
<proteinExistence type="inferred from homology"/>
<organism evidence="12 13">
    <name type="scientific">Candidatus Sherwoodlollariibacterium unditelluris</name>
    <dbReference type="NCBI Taxonomy" id="1974757"/>
    <lineage>
        <taxon>Bacteria</taxon>
        <taxon>Pseudomonadati</taxon>
        <taxon>Candidatus Omnitrophota</taxon>
        <taxon>Candidatus Sherwoodlollariibacterium</taxon>
    </lineage>
</organism>
<gene>
    <name evidence="12" type="ORF">COX41_02175</name>
</gene>
<evidence type="ECO:0000256" key="4">
    <source>
        <dbReference type="ARBA" id="ARBA00022475"/>
    </source>
</evidence>
<dbReference type="InterPro" id="IPR042094">
    <property type="entry name" value="T2SS_GspF_sf"/>
</dbReference>
<feature type="domain" description="Type II secretion system protein GspF" evidence="11">
    <location>
        <begin position="272"/>
        <end position="394"/>
    </location>
</feature>
<dbReference type="EMBL" id="PCRK01000045">
    <property type="protein sequence ID" value="PIP19577.1"/>
    <property type="molecule type" value="Genomic_DNA"/>
</dbReference>
<dbReference type="PANTHER" id="PTHR30012">
    <property type="entry name" value="GENERAL SECRETION PATHWAY PROTEIN"/>
    <property type="match status" value="1"/>
</dbReference>
<feature type="transmembrane region" description="Helical" evidence="10">
    <location>
        <begin position="169"/>
        <end position="191"/>
    </location>
</feature>
<keyword evidence="4" id="KW-1003">Cell membrane</keyword>
<keyword evidence="6 9" id="KW-0812">Transmembrane</keyword>
<dbReference type="InterPro" id="IPR001992">
    <property type="entry name" value="T2SS_GspF/T4SS_PilC_CS"/>
</dbReference>
<evidence type="ECO:0000256" key="8">
    <source>
        <dbReference type="ARBA" id="ARBA00023136"/>
    </source>
</evidence>
<dbReference type="FunFam" id="1.20.81.30:FF:000001">
    <property type="entry name" value="Type II secretion system protein F"/>
    <property type="match status" value="2"/>
</dbReference>
<evidence type="ECO:0000256" key="7">
    <source>
        <dbReference type="ARBA" id="ARBA00022989"/>
    </source>
</evidence>
<dbReference type="PANTHER" id="PTHR30012:SF7">
    <property type="entry name" value="PROTEIN TRANSPORT PROTEIN HOFC HOMOLOG"/>
    <property type="match status" value="1"/>
</dbReference>
<evidence type="ECO:0000259" key="11">
    <source>
        <dbReference type="Pfam" id="PF00482"/>
    </source>
</evidence>
<reference evidence="12 13" key="1">
    <citation type="submission" date="2017-09" db="EMBL/GenBank/DDBJ databases">
        <title>Depth-based differentiation of microbial function through sediment-hosted aquifers and enrichment of novel symbionts in the deep terrestrial subsurface.</title>
        <authorList>
            <person name="Probst A.J."/>
            <person name="Ladd B."/>
            <person name="Jarett J.K."/>
            <person name="Geller-Mcgrath D.E."/>
            <person name="Sieber C.M."/>
            <person name="Emerson J.B."/>
            <person name="Anantharaman K."/>
            <person name="Thomas B.C."/>
            <person name="Malmstrom R."/>
            <person name="Stieglmeier M."/>
            <person name="Klingl A."/>
            <person name="Woyke T."/>
            <person name="Ryan C.M."/>
            <person name="Banfield J.F."/>
        </authorList>
    </citation>
    <scope>NUCLEOTIDE SEQUENCE [LARGE SCALE GENOMIC DNA]</scope>
    <source>
        <strain evidence="12">CG23_combo_of_CG06-09_8_20_14_all_41_10</strain>
    </source>
</reference>
<dbReference type="Gene3D" id="1.20.81.30">
    <property type="entry name" value="Type II secretion system (T2SS), domain F"/>
    <property type="match status" value="2"/>
</dbReference>
<comment type="subcellular location">
    <subcellularLocation>
        <location evidence="1">Cell inner membrane</location>
        <topology evidence="1">Multi-pass membrane protein</topology>
    </subcellularLocation>
    <subcellularLocation>
        <location evidence="9">Cell membrane</location>
        <topology evidence="9">Multi-pass membrane protein</topology>
    </subcellularLocation>
</comment>
<comment type="caution">
    <text evidence="12">The sequence shown here is derived from an EMBL/GenBank/DDBJ whole genome shotgun (WGS) entry which is preliminary data.</text>
</comment>
<keyword evidence="3 9" id="KW-0813">Transport</keyword>
<feature type="domain" description="Type II secretion system protein GspF" evidence="11">
    <location>
        <begin position="69"/>
        <end position="192"/>
    </location>
</feature>
<dbReference type="GO" id="GO:0005886">
    <property type="term" value="C:plasma membrane"/>
    <property type="evidence" value="ECO:0007669"/>
    <property type="project" value="UniProtKB-SubCell"/>
</dbReference>
<evidence type="ECO:0000256" key="5">
    <source>
        <dbReference type="ARBA" id="ARBA00022519"/>
    </source>
</evidence>
<sequence>MNTYNYSAKDKNGYTLNGALEANSESEVAEALHKKELIVISVEQAKDKTAKAHFRGKGKKVKLDDLVIFTRQLATMIDSGIPLVHALIILSEQVENPEFKEVVVAVRQDIEAGMSFCDALSKYPKVFSELFINMTRAGESSGMLDDILERLATYLEKSAALTRKIRSSLVYPAVVVSMAVIITTVLLLKVVPTFKGIFDVLGGQLPVPTRILIFISDLLRKYFLFTVLLLGGAIFLFKRYITTDKGRYKFDQIKLKVPILGVLFRKLAVAKFSRTFSTLVKSGVSALTALDIVSKTSGNKVVEEAVLNCSKAVRDGEPIAQPLLKSGVFPPMVCRMISVGEQTGQLEKMLTKIADFYDEQVDSATSGLTSMIEPLVIAFLGIVVGGIVIALFLPIFKISQLIAQ</sequence>
<keyword evidence="5" id="KW-0997">Cell inner membrane</keyword>
<name>A0A2G9YK08_9BACT</name>
<evidence type="ECO:0000256" key="6">
    <source>
        <dbReference type="ARBA" id="ARBA00022692"/>
    </source>
</evidence>
<evidence type="ECO:0000256" key="1">
    <source>
        <dbReference type="ARBA" id="ARBA00004429"/>
    </source>
</evidence>
<feature type="transmembrane region" description="Helical" evidence="10">
    <location>
        <begin position="211"/>
        <end position="237"/>
    </location>
</feature>
<evidence type="ECO:0000256" key="10">
    <source>
        <dbReference type="SAM" id="Phobius"/>
    </source>
</evidence>
<evidence type="ECO:0000256" key="2">
    <source>
        <dbReference type="ARBA" id="ARBA00005745"/>
    </source>
</evidence>
<dbReference type="InterPro" id="IPR018076">
    <property type="entry name" value="T2SS_GspF_dom"/>
</dbReference>
<keyword evidence="7 10" id="KW-1133">Transmembrane helix</keyword>
<dbReference type="InterPro" id="IPR003004">
    <property type="entry name" value="GspF/PilC"/>
</dbReference>
<comment type="similarity">
    <text evidence="2 9">Belongs to the GSP F family.</text>
</comment>